<protein>
    <recommendedName>
        <fullName evidence="4">Tetratricopeptide repeat protein</fullName>
    </recommendedName>
</protein>
<gene>
    <name evidence="2" type="ORF">KAK06_12435</name>
</gene>
<evidence type="ECO:0000313" key="2">
    <source>
        <dbReference type="EMBL" id="MBQ0959750.1"/>
    </source>
</evidence>
<dbReference type="Proteomes" id="UP000678374">
    <property type="component" value="Unassembled WGS sequence"/>
</dbReference>
<dbReference type="RefSeq" id="WP_210802431.1">
    <property type="nucleotide sequence ID" value="NZ_JAGQDE010000010.1"/>
</dbReference>
<proteinExistence type="predicted"/>
<evidence type="ECO:0000313" key="3">
    <source>
        <dbReference type="Proteomes" id="UP000678374"/>
    </source>
</evidence>
<accession>A0A940YGM2</accession>
<dbReference type="EMBL" id="JAGQDE010000010">
    <property type="protein sequence ID" value="MBQ0959750.1"/>
    <property type="molecule type" value="Genomic_DNA"/>
</dbReference>
<reference evidence="2" key="1">
    <citation type="submission" date="2021-04" db="EMBL/GenBank/DDBJ databases">
        <title>The genome sequence of Ideonella sp. 4Y11.</title>
        <authorList>
            <person name="Liu Y."/>
        </authorList>
    </citation>
    <scope>NUCLEOTIDE SEQUENCE</scope>
    <source>
        <strain evidence="2">4Y11</strain>
    </source>
</reference>
<dbReference type="AlphaFoldDB" id="A0A940YGM2"/>
<organism evidence="2 3">
    <name type="scientific">Ideonella aquatica</name>
    <dbReference type="NCBI Taxonomy" id="2824119"/>
    <lineage>
        <taxon>Bacteria</taxon>
        <taxon>Pseudomonadati</taxon>
        <taxon>Pseudomonadota</taxon>
        <taxon>Betaproteobacteria</taxon>
        <taxon>Burkholderiales</taxon>
        <taxon>Sphaerotilaceae</taxon>
        <taxon>Ideonella</taxon>
    </lineage>
</organism>
<feature type="signal peptide" evidence="1">
    <location>
        <begin position="1"/>
        <end position="22"/>
    </location>
</feature>
<keyword evidence="3" id="KW-1185">Reference proteome</keyword>
<keyword evidence="1" id="KW-0732">Signal</keyword>
<feature type="chain" id="PRO_5037369339" description="Tetratricopeptide repeat protein" evidence="1">
    <location>
        <begin position="23"/>
        <end position="402"/>
    </location>
</feature>
<name>A0A940YGM2_9BURK</name>
<evidence type="ECO:0000256" key="1">
    <source>
        <dbReference type="SAM" id="SignalP"/>
    </source>
</evidence>
<sequence>MTSPMLRAATLAALLVCSNAHAQDKEVLRPEVAKPLQAAQDAIKAGKSADALARVKEAEAVPGRTPYEVFITDRMKGSAALQAGDSPLAQQAFEAAVTSGRLAGADLLAVLKTLSALAVRNQQPQAAVTWARRYFAEGGTEPAVRVALVQALYASNDLAATAREVLPLISADEAAGRTPSEEQLKLLAFSLMKTGDEAGYTQALERLVTHHPRTEYWADLVSRISRRTGFADRLQVDALRLARRVGALEDASEYLDLAQLALQAGVPGEAQAVVDEGYAKGVLGKGAQAERHQRLKTGADKAVADDKSALAASEDSARKARDGAPLVAMGQALLTYGQADKGLALMAEGLAKGVQKHPDDARLRYGAALLAAGQRPAAESQFKAITTTDGAADLARLWLLVR</sequence>
<comment type="caution">
    <text evidence="2">The sequence shown here is derived from an EMBL/GenBank/DDBJ whole genome shotgun (WGS) entry which is preliminary data.</text>
</comment>
<evidence type="ECO:0008006" key="4">
    <source>
        <dbReference type="Google" id="ProtNLM"/>
    </source>
</evidence>